<comment type="similarity">
    <text evidence="2 9">Belongs to the alpha-carbonic anhydrase family.</text>
</comment>
<dbReference type="SUPFAM" id="SSF51069">
    <property type="entry name" value="Carbonic anhydrase"/>
    <property type="match status" value="1"/>
</dbReference>
<evidence type="ECO:0000256" key="1">
    <source>
        <dbReference type="ARBA" id="ARBA00001947"/>
    </source>
</evidence>
<keyword evidence="5 9" id="KW-0862">Zinc</keyword>
<evidence type="ECO:0000256" key="2">
    <source>
        <dbReference type="ARBA" id="ARBA00010718"/>
    </source>
</evidence>
<evidence type="ECO:0000313" key="14">
    <source>
        <dbReference type="RefSeq" id="XP_027427927.1"/>
    </source>
</evidence>
<dbReference type="SMART" id="SM01057">
    <property type="entry name" value="Carb_anhydrase"/>
    <property type="match status" value="1"/>
</dbReference>
<feature type="region of interest" description="Disordered" evidence="10">
    <location>
        <begin position="1"/>
        <end position="38"/>
    </location>
</feature>
<evidence type="ECO:0000256" key="9">
    <source>
        <dbReference type="RuleBase" id="RU367011"/>
    </source>
</evidence>
<dbReference type="PROSITE" id="PS51144">
    <property type="entry name" value="ALPHA_CA_2"/>
    <property type="match status" value="1"/>
</dbReference>
<dbReference type="PANTHER" id="PTHR18952:SF19">
    <property type="entry name" value="CARBONIC ANHYDRASE 12"/>
    <property type="match status" value="1"/>
</dbReference>
<keyword evidence="11" id="KW-0812">Transmembrane</keyword>
<dbReference type="RefSeq" id="XP_027427927.1">
    <property type="nucleotide sequence ID" value="XM_027572126.1"/>
</dbReference>
<keyword evidence="13" id="KW-1185">Reference proteome</keyword>
<protein>
    <recommendedName>
        <fullName evidence="3 9">Carbonic anhydrase</fullName>
        <ecNumber evidence="3 9">4.2.1.1</ecNumber>
    </recommendedName>
</protein>
<comment type="function">
    <text evidence="9">Reversible hydration of carbon dioxide.</text>
</comment>
<feature type="domain" description="Alpha-carbonic anhydrase" evidence="12">
    <location>
        <begin position="66"/>
        <end position="325"/>
    </location>
</feature>
<evidence type="ECO:0000256" key="5">
    <source>
        <dbReference type="ARBA" id="ARBA00022833"/>
    </source>
</evidence>
<dbReference type="EC" id="4.2.1.1" evidence="3 9"/>
<accession>A0A6J2BCE8</accession>
<comment type="cofactor">
    <cofactor evidence="1 9">
        <name>Zn(2+)</name>
        <dbReference type="ChEBI" id="CHEBI:29105"/>
    </cofactor>
</comment>
<comment type="catalytic activity">
    <reaction evidence="8 9">
        <text>hydrogencarbonate + H(+) = CO2 + H2O</text>
        <dbReference type="Rhea" id="RHEA:10748"/>
        <dbReference type="ChEBI" id="CHEBI:15377"/>
        <dbReference type="ChEBI" id="CHEBI:15378"/>
        <dbReference type="ChEBI" id="CHEBI:16526"/>
        <dbReference type="ChEBI" id="CHEBI:17544"/>
        <dbReference type="EC" id="4.2.1.1"/>
    </reaction>
</comment>
<dbReference type="GO" id="GO:0008270">
    <property type="term" value="F:zinc ion binding"/>
    <property type="evidence" value="ECO:0007669"/>
    <property type="project" value="UniProtKB-UniRule"/>
</dbReference>
<dbReference type="GO" id="GO:0005886">
    <property type="term" value="C:plasma membrane"/>
    <property type="evidence" value="ECO:0007669"/>
    <property type="project" value="TreeGrafter"/>
</dbReference>
<evidence type="ECO:0000313" key="13">
    <source>
        <dbReference type="Proteomes" id="UP000515165"/>
    </source>
</evidence>
<name>A0A6J2BCE8_ZALCA</name>
<evidence type="ECO:0000256" key="10">
    <source>
        <dbReference type="SAM" id="MobiDB-lite"/>
    </source>
</evidence>
<evidence type="ECO:0000256" key="11">
    <source>
        <dbReference type="SAM" id="Phobius"/>
    </source>
</evidence>
<dbReference type="InterPro" id="IPR001148">
    <property type="entry name" value="CA_dom"/>
</dbReference>
<proteinExistence type="inferred from homology"/>
<reference evidence="14" key="1">
    <citation type="submission" date="2025-08" db="UniProtKB">
        <authorList>
            <consortium name="RefSeq"/>
        </authorList>
    </citation>
    <scope>IDENTIFICATION</scope>
    <source>
        <tissue evidence="14">Blood</tissue>
    </source>
</reference>
<keyword evidence="6" id="KW-0325">Glycoprotein</keyword>
<dbReference type="InterPro" id="IPR036398">
    <property type="entry name" value="CA_dom_sf"/>
</dbReference>
<dbReference type="FunFam" id="3.10.200.10:FF:000003">
    <property type="entry name" value="Carbonic anhydrase 12"/>
    <property type="match status" value="1"/>
</dbReference>
<dbReference type="Pfam" id="PF00194">
    <property type="entry name" value="Carb_anhydrase"/>
    <property type="match status" value="1"/>
</dbReference>
<keyword evidence="11" id="KW-1133">Transmembrane helix</keyword>
<feature type="compositionally biased region" description="Pro residues" evidence="10">
    <location>
        <begin position="25"/>
        <end position="37"/>
    </location>
</feature>
<dbReference type="InterPro" id="IPR023561">
    <property type="entry name" value="Carbonic_anhydrase_a-class"/>
</dbReference>
<evidence type="ECO:0000256" key="4">
    <source>
        <dbReference type="ARBA" id="ARBA00022723"/>
    </source>
</evidence>
<dbReference type="PANTHER" id="PTHR18952">
    <property type="entry name" value="CARBONIC ANHYDRASE"/>
    <property type="match status" value="1"/>
</dbReference>
<dbReference type="GeneID" id="113910196"/>
<organism evidence="13 14">
    <name type="scientific">Zalophus californianus</name>
    <name type="common">California sealion</name>
    <dbReference type="NCBI Taxonomy" id="9704"/>
    <lineage>
        <taxon>Eukaryota</taxon>
        <taxon>Metazoa</taxon>
        <taxon>Chordata</taxon>
        <taxon>Craniata</taxon>
        <taxon>Vertebrata</taxon>
        <taxon>Euteleostomi</taxon>
        <taxon>Mammalia</taxon>
        <taxon>Eutheria</taxon>
        <taxon>Laurasiatheria</taxon>
        <taxon>Carnivora</taxon>
        <taxon>Caniformia</taxon>
        <taxon>Pinnipedia</taxon>
        <taxon>Otariidae</taxon>
        <taxon>Zalophus</taxon>
    </lineage>
</organism>
<gene>
    <name evidence="14" type="primary">CA12</name>
</gene>
<dbReference type="PROSITE" id="PS00162">
    <property type="entry name" value="ALPHA_CA_1"/>
    <property type="match status" value="1"/>
</dbReference>
<evidence type="ECO:0000256" key="6">
    <source>
        <dbReference type="ARBA" id="ARBA00023180"/>
    </source>
</evidence>
<dbReference type="Gene3D" id="3.10.200.10">
    <property type="entry name" value="Alpha carbonic anhydrase"/>
    <property type="match status" value="1"/>
</dbReference>
<dbReference type="GO" id="GO:0004089">
    <property type="term" value="F:carbonate dehydratase activity"/>
    <property type="evidence" value="ECO:0007669"/>
    <property type="project" value="UniProtKB-UniRule"/>
</dbReference>
<evidence type="ECO:0000256" key="7">
    <source>
        <dbReference type="ARBA" id="ARBA00023239"/>
    </source>
</evidence>
<evidence type="ECO:0000256" key="3">
    <source>
        <dbReference type="ARBA" id="ARBA00012925"/>
    </source>
</evidence>
<keyword evidence="7 9" id="KW-0456">Lyase</keyword>
<dbReference type="InterPro" id="IPR018338">
    <property type="entry name" value="Carbonic_anhydrase_a-class_CS"/>
</dbReference>
<evidence type="ECO:0000256" key="8">
    <source>
        <dbReference type="ARBA" id="ARBA00048348"/>
    </source>
</evidence>
<feature type="transmembrane region" description="Helical" evidence="11">
    <location>
        <begin position="333"/>
        <end position="363"/>
    </location>
</feature>
<dbReference type="Proteomes" id="UP000515165">
    <property type="component" value="Chromosome 6"/>
</dbReference>
<dbReference type="AlphaFoldDB" id="A0A6J2BCE8"/>
<keyword evidence="11" id="KW-0472">Membrane</keyword>
<evidence type="ECO:0000259" key="12">
    <source>
        <dbReference type="PROSITE" id="PS51144"/>
    </source>
</evidence>
<dbReference type="CTD" id="771"/>
<keyword evidence="4 9" id="KW-0479">Metal-binding</keyword>
<sequence>MRSHGRAARTRSPAPEQRQREPRPTPHGVPAPPPPRAMPRSLHAAAVLLLLCLKEQPARPAPLNGSKWSYFGPDGEKSWSKKYPSCGGVLQSPIDLHSDILQYDASLVPLGFQGYNVSANEQFILINDGHSVRLNLTPDMHLQGLRSRYTATQLHLHWGNQNDPHGSEHTVGGKHFAAELHIVHYNSDLYPNASSASNESEGLAVLAILIEMGSFNPSYDKIFRNLQDVRYKGQEVLIPGFSIEELLPERPDEYYRYKGSLTTPPCHPTVLWTVFRNPVQISQEQLLALETALYYTYVDDPSPREMVNNFRQVQEFEERQVYISFRQVQDLTYAGLSLGIILSAVLAGVLGICVVLAVSIWLFRRKKSSKKGDNKGVIYKPAIKKETEAHA</sequence>